<gene>
    <name evidence="3" type="ORF">ACFQ44_11025</name>
</gene>
<sequence>MTIILFIYGTCIGSWLTAMADRYAIDASPYYPASHCDTCQTPLAHWQLVPVFSYLLLRGRCHYCHTAIPATTFIMEVTVGLLLTMLHPTTGTHLIWLGLWAFAALCDARTQTFPGWISYATLPFVLWGHTPLTILLTLIAALSIRLLWPRWRQPLLGDGDCEMMLSYLLLWGMTATARWILLASTLALLQRSASRRIAFLPYLVISATCWWLWSETR</sequence>
<keyword evidence="1" id="KW-0812">Transmembrane</keyword>
<dbReference type="Pfam" id="PF06750">
    <property type="entry name" value="A24_N_bact"/>
    <property type="match status" value="1"/>
</dbReference>
<feature type="transmembrane region" description="Helical" evidence="1">
    <location>
        <begin position="122"/>
        <end position="148"/>
    </location>
</feature>
<proteinExistence type="predicted"/>
<keyword evidence="3" id="KW-0378">Hydrolase</keyword>
<organism evidence="3 4">
    <name type="scientific">Levilactobacillus lanxiensis</name>
    <dbReference type="NCBI Taxonomy" id="2799568"/>
    <lineage>
        <taxon>Bacteria</taxon>
        <taxon>Bacillati</taxon>
        <taxon>Bacillota</taxon>
        <taxon>Bacilli</taxon>
        <taxon>Lactobacillales</taxon>
        <taxon>Lactobacillaceae</taxon>
        <taxon>Levilactobacillus</taxon>
    </lineage>
</organism>
<dbReference type="PANTHER" id="PTHR30487:SF0">
    <property type="entry name" value="PREPILIN LEADER PEPTIDASE_N-METHYLTRANSFERASE-RELATED"/>
    <property type="match status" value="1"/>
</dbReference>
<reference evidence="4" key="1">
    <citation type="journal article" date="2019" name="Int. J. Syst. Evol. Microbiol.">
        <title>The Global Catalogue of Microorganisms (GCM) 10K type strain sequencing project: providing services to taxonomists for standard genome sequencing and annotation.</title>
        <authorList>
            <consortium name="The Broad Institute Genomics Platform"/>
            <consortium name="The Broad Institute Genome Sequencing Center for Infectious Disease"/>
            <person name="Wu L."/>
            <person name="Ma J."/>
        </authorList>
    </citation>
    <scope>NUCLEOTIDE SEQUENCE [LARGE SCALE GENOMIC DNA]</scope>
    <source>
        <strain evidence="4">CCM 8979</strain>
    </source>
</reference>
<dbReference type="GO" id="GO:0016787">
    <property type="term" value="F:hydrolase activity"/>
    <property type="evidence" value="ECO:0007669"/>
    <property type="project" value="UniProtKB-KW"/>
</dbReference>
<feature type="transmembrane region" description="Helical" evidence="1">
    <location>
        <begin position="93"/>
        <end position="110"/>
    </location>
</feature>
<keyword evidence="1" id="KW-1133">Transmembrane helix</keyword>
<feature type="transmembrane region" description="Helical" evidence="1">
    <location>
        <begin position="168"/>
        <end position="189"/>
    </location>
</feature>
<dbReference type="RefSeq" id="WP_203646230.1">
    <property type="nucleotide sequence ID" value="NZ_BOLN01000009.1"/>
</dbReference>
<accession>A0ABW4D5X6</accession>
<evidence type="ECO:0000256" key="1">
    <source>
        <dbReference type="SAM" id="Phobius"/>
    </source>
</evidence>
<evidence type="ECO:0000259" key="2">
    <source>
        <dbReference type="Pfam" id="PF06750"/>
    </source>
</evidence>
<dbReference type="Proteomes" id="UP001597189">
    <property type="component" value="Unassembled WGS sequence"/>
</dbReference>
<dbReference type="PANTHER" id="PTHR30487">
    <property type="entry name" value="TYPE 4 PREPILIN-LIKE PROTEINS LEADER PEPTIDE-PROCESSING ENZYME"/>
    <property type="match status" value="1"/>
</dbReference>
<evidence type="ECO:0000313" key="3">
    <source>
        <dbReference type="EMBL" id="MFD1456190.1"/>
    </source>
</evidence>
<dbReference type="EMBL" id="JBHTOD010000009">
    <property type="protein sequence ID" value="MFD1456190.1"/>
    <property type="molecule type" value="Genomic_DNA"/>
</dbReference>
<keyword evidence="1" id="KW-0472">Membrane</keyword>
<dbReference type="InterPro" id="IPR010627">
    <property type="entry name" value="Prepilin_pept_A24_N"/>
</dbReference>
<feature type="domain" description="Prepilin peptidase A24 N-terminal" evidence="2">
    <location>
        <begin position="7"/>
        <end position="86"/>
    </location>
</feature>
<evidence type="ECO:0000313" key="4">
    <source>
        <dbReference type="Proteomes" id="UP001597189"/>
    </source>
</evidence>
<dbReference type="InterPro" id="IPR050882">
    <property type="entry name" value="Prepilin_peptidase/N-MTase"/>
</dbReference>
<feature type="transmembrane region" description="Helical" evidence="1">
    <location>
        <begin position="196"/>
        <end position="213"/>
    </location>
</feature>
<protein>
    <submittedName>
        <fullName evidence="3">Prepilin peptidase</fullName>
        <ecNumber evidence="3">3.4.23.-</ecNumber>
    </submittedName>
</protein>
<name>A0ABW4D5X6_9LACO</name>
<keyword evidence="4" id="KW-1185">Reference proteome</keyword>
<comment type="caution">
    <text evidence="3">The sequence shown here is derived from an EMBL/GenBank/DDBJ whole genome shotgun (WGS) entry which is preliminary data.</text>
</comment>
<dbReference type="EC" id="3.4.23.-" evidence="3"/>